<dbReference type="PANTHER" id="PTHR43157">
    <property type="entry name" value="PHOSPHATIDYLINOSITOL-GLYCAN BIOSYNTHESIS CLASS F PROTEIN-RELATED"/>
    <property type="match status" value="1"/>
</dbReference>
<accession>A0ABV7Z5L5</accession>
<dbReference type="EC" id="1.-.-.-" evidence="3"/>
<reference evidence="4" key="1">
    <citation type="journal article" date="2019" name="Int. J. Syst. Evol. Microbiol.">
        <title>The Global Catalogue of Microorganisms (GCM) 10K type strain sequencing project: providing services to taxonomists for standard genome sequencing and annotation.</title>
        <authorList>
            <consortium name="The Broad Institute Genomics Platform"/>
            <consortium name="The Broad Institute Genome Sequencing Center for Infectious Disease"/>
            <person name="Wu L."/>
            <person name="Ma J."/>
        </authorList>
    </citation>
    <scope>NUCLEOTIDE SEQUENCE [LARGE SCALE GENOMIC DNA]</scope>
    <source>
        <strain evidence="4">CCTCC AB 2017081</strain>
    </source>
</reference>
<proteinExistence type="inferred from homology"/>
<dbReference type="Pfam" id="PF00106">
    <property type="entry name" value="adh_short"/>
    <property type="match status" value="1"/>
</dbReference>
<dbReference type="GO" id="GO:0016491">
    <property type="term" value="F:oxidoreductase activity"/>
    <property type="evidence" value="ECO:0007669"/>
    <property type="project" value="UniProtKB-KW"/>
</dbReference>
<evidence type="ECO:0000256" key="1">
    <source>
        <dbReference type="ARBA" id="ARBA00023002"/>
    </source>
</evidence>
<dbReference type="PRINTS" id="PR00081">
    <property type="entry name" value="GDHRDH"/>
</dbReference>
<sequence>MTAARGGRMDGRIVLVTGATNGIGLETARELVQRGARVTIVGRNPDRTAHVASTIGAADTVIADLSELSQVRRAAAEITARHGQLDVLVNNAGALFNARRETREGIEMTWALNHLSPFLLTHELLPLLRRGAAPRVVTVSSGAHAMGRIRFDDPEFRRGYRGWPAYAQSKLANILFTRELARREPWLQANTLHPGLVASGFGSHQGGTFSQVYRVVDRFSLTPVQGAQTTIHLAADPVAVSGRYFVTSREVRPAPHALDDGAALRLWDISTARVAAGATGMPGRTWPEVLAEVRRVTGA</sequence>
<keyword evidence="1 3" id="KW-0560">Oxidoreductase</keyword>
<organism evidence="3 4">
    <name type="scientific">Deinococcus rufus</name>
    <dbReference type="NCBI Taxonomy" id="2136097"/>
    <lineage>
        <taxon>Bacteria</taxon>
        <taxon>Thermotogati</taxon>
        <taxon>Deinococcota</taxon>
        <taxon>Deinococci</taxon>
        <taxon>Deinococcales</taxon>
        <taxon>Deinococcaceae</taxon>
        <taxon>Deinococcus</taxon>
    </lineage>
</organism>
<dbReference type="PANTHER" id="PTHR43157:SF31">
    <property type="entry name" value="PHOSPHATIDYLINOSITOL-GLYCAN BIOSYNTHESIS CLASS F PROTEIN"/>
    <property type="match status" value="1"/>
</dbReference>
<dbReference type="Proteomes" id="UP001595803">
    <property type="component" value="Unassembled WGS sequence"/>
</dbReference>
<dbReference type="InterPro" id="IPR036291">
    <property type="entry name" value="NAD(P)-bd_dom_sf"/>
</dbReference>
<dbReference type="Gene3D" id="3.40.50.720">
    <property type="entry name" value="NAD(P)-binding Rossmann-like Domain"/>
    <property type="match status" value="1"/>
</dbReference>
<dbReference type="SUPFAM" id="SSF51735">
    <property type="entry name" value="NAD(P)-binding Rossmann-fold domains"/>
    <property type="match status" value="1"/>
</dbReference>
<dbReference type="PRINTS" id="PR00080">
    <property type="entry name" value="SDRFAMILY"/>
</dbReference>
<name>A0ABV7Z5L5_9DEIO</name>
<comment type="similarity">
    <text evidence="2">Belongs to the short-chain dehydrogenases/reductases (SDR) family.</text>
</comment>
<gene>
    <name evidence="3" type="ORF">ACFOSB_03740</name>
</gene>
<comment type="caution">
    <text evidence="3">The sequence shown here is derived from an EMBL/GenBank/DDBJ whole genome shotgun (WGS) entry which is preliminary data.</text>
</comment>
<evidence type="ECO:0000256" key="2">
    <source>
        <dbReference type="RuleBase" id="RU000363"/>
    </source>
</evidence>
<evidence type="ECO:0000313" key="3">
    <source>
        <dbReference type="EMBL" id="MFC3831960.1"/>
    </source>
</evidence>
<dbReference type="InterPro" id="IPR002347">
    <property type="entry name" value="SDR_fam"/>
</dbReference>
<dbReference type="RefSeq" id="WP_322472838.1">
    <property type="nucleotide sequence ID" value="NZ_JBHRZG010000003.1"/>
</dbReference>
<protein>
    <submittedName>
        <fullName evidence="3">SDR family oxidoreductase</fullName>
        <ecNumber evidence="3">1.-.-.-</ecNumber>
    </submittedName>
</protein>
<dbReference type="CDD" id="cd05327">
    <property type="entry name" value="retinol-DH_like_SDR_c_like"/>
    <property type="match status" value="1"/>
</dbReference>
<evidence type="ECO:0000313" key="4">
    <source>
        <dbReference type="Proteomes" id="UP001595803"/>
    </source>
</evidence>
<dbReference type="EMBL" id="JBHRZG010000003">
    <property type="protein sequence ID" value="MFC3831960.1"/>
    <property type="molecule type" value="Genomic_DNA"/>
</dbReference>
<keyword evidence="4" id="KW-1185">Reference proteome</keyword>